<evidence type="ECO:0000256" key="5">
    <source>
        <dbReference type="ARBA" id="ARBA00022980"/>
    </source>
</evidence>
<dbReference type="OrthoDB" id="9808392at2"/>
<dbReference type="EMBL" id="VCIA01000001">
    <property type="protein sequence ID" value="TMN21013.1"/>
    <property type="molecule type" value="Genomic_DNA"/>
</dbReference>
<comment type="similarity">
    <text evidence="2 8">Belongs to the bacterial ribosomal protein bS20 family.</text>
</comment>
<evidence type="ECO:0000256" key="4">
    <source>
        <dbReference type="ARBA" id="ARBA00022884"/>
    </source>
</evidence>
<evidence type="ECO:0000256" key="2">
    <source>
        <dbReference type="ARBA" id="ARBA00007634"/>
    </source>
</evidence>
<dbReference type="GO" id="GO:0006412">
    <property type="term" value="P:translation"/>
    <property type="evidence" value="ECO:0007669"/>
    <property type="project" value="UniProtKB-UniRule"/>
</dbReference>
<dbReference type="SUPFAM" id="SSF46992">
    <property type="entry name" value="Ribosomal protein S20"/>
    <property type="match status" value="1"/>
</dbReference>
<organism evidence="10 11">
    <name type="scientific">Lentibacillus cibarius</name>
    <dbReference type="NCBI Taxonomy" id="2583219"/>
    <lineage>
        <taxon>Bacteria</taxon>
        <taxon>Bacillati</taxon>
        <taxon>Bacillota</taxon>
        <taxon>Bacilli</taxon>
        <taxon>Bacillales</taxon>
        <taxon>Bacillaceae</taxon>
        <taxon>Lentibacillus</taxon>
    </lineage>
</organism>
<gene>
    <name evidence="8 10" type="primary">rpsT</name>
    <name evidence="10" type="ORF">FFL34_02000</name>
</gene>
<keyword evidence="3 8" id="KW-0699">rRNA-binding</keyword>
<dbReference type="PANTHER" id="PTHR33398">
    <property type="entry name" value="30S RIBOSOMAL PROTEIN S20"/>
    <property type="match status" value="1"/>
</dbReference>
<dbReference type="GO" id="GO:0003735">
    <property type="term" value="F:structural constituent of ribosome"/>
    <property type="evidence" value="ECO:0007669"/>
    <property type="project" value="InterPro"/>
</dbReference>
<evidence type="ECO:0000256" key="9">
    <source>
        <dbReference type="SAM" id="MobiDB-lite"/>
    </source>
</evidence>
<comment type="function">
    <text evidence="1 8">Binds directly to 16S ribosomal RNA.</text>
</comment>
<dbReference type="Pfam" id="PF01649">
    <property type="entry name" value="Ribosomal_S20p"/>
    <property type="match status" value="1"/>
</dbReference>
<dbReference type="NCBIfam" id="TIGR00029">
    <property type="entry name" value="S20"/>
    <property type="match status" value="1"/>
</dbReference>
<keyword evidence="4 8" id="KW-0694">RNA-binding</keyword>
<name>A0A5S3R6V6_9BACI</name>
<feature type="region of interest" description="Disordered" evidence="9">
    <location>
        <begin position="62"/>
        <end position="88"/>
    </location>
</feature>
<dbReference type="RefSeq" id="WP_138600866.1">
    <property type="nucleotide sequence ID" value="NZ_VCIA01000001.1"/>
</dbReference>
<keyword evidence="5 8" id="KW-0689">Ribosomal protein</keyword>
<evidence type="ECO:0000313" key="11">
    <source>
        <dbReference type="Proteomes" id="UP000306980"/>
    </source>
</evidence>
<dbReference type="Proteomes" id="UP000306980">
    <property type="component" value="Unassembled WGS sequence"/>
</dbReference>
<evidence type="ECO:0000256" key="8">
    <source>
        <dbReference type="HAMAP-Rule" id="MF_00500"/>
    </source>
</evidence>
<evidence type="ECO:0000256" key="3">
    <source>
        <dbReference type="ARBA" id="ARBA00022730"/>
    </source>
</evidence>
<accession>A0A5S3R6V6</accession>
<dbReference type="GO" id="GO:0070181">
    <property type="term" value="F:small ribosomal subunit rRNA binding"/>
    <property type="evidence" value="ECO:0007669"/>
    <property type="project" value="TreeGrafter"/>
</dbReference>
<keyword evidence="6 8" id="KW-0687">Ribonucleoprotein</keyword>
<dbReference type="FunFam" id="1.20.58.110:FF:000001">
    <property type="entry name" value="30S ribosomal protein S20"/>
    <property type="match status" value="1"/>
</dbReference>
<comment type="caution">
    <text evidence="10">The sequence shown here is derived from an EMBL/GenBank/DDBJ whole genome shotgun (WGS) entry which is preliminary data.</text>
</comment>
<protein>
    <recommendedName>
        <fullName evidence="7 8">Small ribosomal subunit protein bS20</fullName>
    </recommendedName>
</protein>
<dbReference type="HAMAP" id="MF_00500">
    <property type="entry name" value="Ribosomal_bS20"/>
    <property type="match status" value="1"/>
</dbReference>
<evidence type="ECO:0000256" key="7">
    <source>
        <dbReference type="ARBA" id="ARBA00035136"/>
    </source>
</evidence>
<dbReference type="GO" id="GO:0005829">
    <property type="term" value="C:cytosol"/>
    <property type="evidence" value="ECO:0007669"/>
    <property type="project" value="TreeGrafter"/>
</dbReference>
<dbReference type="InterPro" id="IPR002583">
    <property type="entry name" value="Ribosomal_bS20"/>
</dbReference>
<evidence type="ECO:0000313" key="10">
    <source>
        <dbReference type="EMBL" id="TMN21013.1"/>
    </source>
</evidence>
<dbReference type="InterPro" id="IPR036510">
    <property type="entry name" value="Ribosomal_bS20_sf"/>
</dbReference>
<dbReference type="GO" id="GO:0015935">
    <property type="term" value="C:small ribosomal subunit"/>
    <property type="evidence" value="ECO:0007669"/>
    <property type="project" value="TreeGrafter"/>
</dbReference>
<proteinExistence type="inferred from homology"/>
<sequence length="88" mass="9854">MANIKQAIKRVGVNQKKRAENTDFKSEMRTHIKELEKLIAANEAEKAKAALPTTFKKIDKAVQKGGVHKNNGNRQKSRLSKLINELSA</sequence>
<reference evidence="10 11" key="1">
    <citation type="submission" date="2019-05" db="EMBL/GenBank/DDBJ databases">
        <title>Genomic analysis of Lentibacillus sp. NKC220-2.</title>
        <authorList>
            <person name="Oh Y.J."/>
        </authorList>
    </citation>
    <scope>NUCLEOTIDE SEQUENCE [LARGE SCALE GENOMIC DNA]</scope>
    <source>
        <strain evidence="10 11">NKC220-2</strain>
    </source>
</reference>
<dbReference type="AlphaFoldDB" id="A0A5S3R6V6"/>
<evidence type="ECO:0000256" key="1">
    <source>
        <dbReference type="ARBA" id="ARBA00003134"/>
    </source>
</evidence>
<dbReference type="Gene3D" id="1.20.58.110">
    <property type="entry name" value="Ribosomal protein S20"/>
    <property type="match status" value="1"/>
</dbReference>
<dbReference type="PANTHER" id="PTHR33398:SF1">
    <property type="entry name" value="SMALL RIBOSOMAL SUBUNIT PROTEIN BS20C"/>
    <property type="match status" value="1"/>
</dbReference>
<evidence type="ECO:0000256" key="6">
    <source>
        <dbReference type="ARBA" id="ARBA00023274"/>
    </source>
</evidence>